<dbReference type="GO" id="GO:0004518">
    <property type="term" value="F:nuclease activity"/>
    <property type="evidence" value="ECO:0007669"/>
    <property type="project" value="InterPro"/>
</dbReference>
<dbReference type="PROSITE" id="PS51658">
    <property type="entry name" value="BFN"/>
    <property type="match status" value="1"/>
</dbReference>
<dbReference type="InterPro" id="IPR003729">
    <property type="entry name" value="Bi_nuclease_dom"/>
</dbReference>
<accession>A0A3P3RJW4</accession>
<dbReference type="AlphaFoldDB" id="A0A3P3RJW4"/>
<evidence type="ECO:0000313" key="2">
    <source>
        <dbReference type="EMBL" id="RRJ33130.1"/>
    </source>
</evidence>
<dbReference type="PANTHER" id="PTHR15160:SF1">
    <property type="entry name" value="VON HIPPEL-LINDAU DISEASE TUMOR SUPPRESSOR"/>
    <property type="match status" value="1"/>
</dbReference>
<dbReference type="EMBL" id="RRCH01000004">
    <property type="protein sequence ID" value="RRJ33130.1"/>
    <property type="molecule type" value="Genomic_DNA"/>
</dbReference>
<name>A0A3P3RJW4_9EURY</name>
<evidence type="ECO:0000259" key="1">
    <source>
        <dbReference type="PROSITE" id="PS51658"/>
    </source>
</evidence>
<proteinExistence type="predicted"/>
<comment type="caution">
    <text evidence="2">The sequence shown here is derived from an EMBL/GenBank/DDBJ whole genome shotgun (WGS) entry which is preliminary data.</text>
</comment>
<keyword evidence="3" id="KW-1185">Reference proteome</keyword>
<dbReference type="PANTHER" id="PTHR15160">
    <property type="entry name" value="VON HIPPEL-LINDAU PROTEIN"/>
    <property type="match status" value="1"/>
</dbReference>
<organism evidence="2 3">
    <name type="scientific">Halocatena pleomorpha</name>
    <dbReference type="NCBI Taxonomy" id="1785090"/>
    <lineage>
        <taxon>Archaea</taxon>
        <taxon>Methanobacteriati</taxon>
        <taxon>Methanobacteriota</taxon>
        <taxon>Stenosarchaea group</taxon>
        <taxon>Halobacteria</taxon>
        <taxon>Halobacteriales</taxon>
        <taxon>Natronomonadaceae</taxon>
        <taxon>Halocatena</taxon>
    </lineage>
</organism>
<evidence type="ECO:0000313" key="3">
    <source>
        <dbReference type="Proteomes" id="UP000282322"/>
    </source>
</evidence>
<dbReference type="Proteomes" id="UP000282322">
    <property type="component" value="Unassembled WGS sequence"/>
</dbReference>
<dbReference type="InterPro" id="IPR036104">
    <property type="entry name" value="BFN_sf"/>
</dbReference>
<dbReference type="OrthoDB" id="30741at2157"/>
<dbReference type="RefSeq" id="WP_124953787.1">
    <property type="nucleotide sequence ID" value="NZ_RRCH01000004.1"/>
</dbReference>
<reference evidence="2 3" key="1">
    <citation type="submission" date="2018-11" db="EMBL/GenBank/DDBJ databases">
        <title>Taxonoimc description of Halomarina strain SPP-AMP-1.</title>
        <authorList>
            <person name="Pal Y."/>
            <person name="Srinivasana K."/>
            <person name="Verma A."/>
            <person name="Kumar P."/>
        </authorList>
    </citation>
    <scope>NUCLEOTIDE SEQUENCE [LARGE SCALE GENOMIC DNA]</scope>
    <source>
        <strain evidence="2 3">SPP-AMP-1</strain>
    </source>
</reference>
<dbReference type="SUPFAM" id="SSF103256">
    <property type="entry name" value="Hypothetical protein TM0160"/>
    <property type="match status" value="1"/>
</dbReference>
<gene>
    <name evidence="2" type="ORF">EIK79_03645</name>
</gene>
<sequence>MVQTATVHGVGVSTSEEGKEVPVVLLDANEQIVPIYISPDQARSIQFAFNGESFDRPLTQDLLVEMVTEFGAAIDNICIDDLAGQTFYAKIHTEQYRDGERRTRTFDARPSDGIAIALRVDCPIELEDSVIEEAGQPPSSYESSM</sequence>
<feature type="domain" description="BFN" evidence="1">
    <location>
        <begin position="2"/>
        <end position="138"/>
    </location>
</feature>
<protein>
    <submittedName>
        <fullName evidence="2">Bifunctional nuclease family protein</fullName>
    </submittedName>
</protein>
<dbReference type="Gene3D" id="3.10.690.10">
    <property type="entry name" value="Bifunctional nuclease domain"/>
    <property type="match status" value="1"/>
</dbReference>
<dbReference type="Pfam" id="PF02577">
    <property type="entry name" value="BFN_dom"/>
    <property type="match status" value="1"/>
</dbReference>